<gene>
    <name evidence="2" type="ORF">AS030_07130</name>
</gene>
<dbReference type="AlphaFoldDB" id="A0A0V8JE44"/>
<dbReference type="EC" id="3.5.1.4" evidence="2"/>
<sequence>MSFTKINPFQLEEATISYIQEALKKEEITSLKMVRMYIERISKFNHTGPGLNAVIEINPDAIHIAEALDAERSTKGARGPLHGIPVLIKDNINTGDAMHTSAGSLALSESYADQDAFIVTKLREAGAIILGKTNLTEWANFMTENMPNGYSSRGGQVLNPYGPGKFDVSGSSSGSGSAVAANFAVAAIGTETSGSITSPAAANSIVGIKPTVGLLSRFGIIPISVSQDTAGPMTRTVADAAILLGAMTGLDHNDAATLKASYSSKADYTAYLREHALNGTRIGISYEYSVRELSPSQKELFDQTIATMKEKGAEIVILDSATPLEQEDGDFNVLLYEFKSGINSYLKQHTKLPSITSLEDVIAYNSKHPETCLQYGQVLLEQSESTSGTLTESSYLNSRLDDLKKTRELGLDQALDEFQLDAILYPTDEGYGFPAKAGYPSISVPAGYDDEGKPFGILFTAGAFSEPKLISLAYSFEQATKYRIPPKM</sequence>
<comment type="caution">
    <text evidence="2">The sequence shown here is derived from an EMBL/GenBank/DDBJ whole genome shotgun (WGS) entry which is preliminary data.</text>
</comment>
<dbReference type="PANTHER" id="PTHR42678:SF34">
    <property type="entry name" value="OS04G0183300 PROTEIN"/>
    <property type="match status" value="1"/>
</dbReference>
<name>A0A0V8JE44_9BACL</name>
<protein>
    <submittedName>
        <fullName evidence="2">Amidase</fullName>
        <ecNumber evidence="2">3.5.1.4</ecNumber>
    </submittedName>
</protein>
<reference evidence="2 3" key="1">
    <citation type="journal article" date="2014" name="Antonie Van Leeuwenhoek">
        <title>Fictibacillus enclensis sp. nov., isolated from marine sediment.</title>
        <authorList>
            <person name="Dastager S.G."/>
            <person name="Mawlankar R."/>
            <person name="Srinivasan K."/>
            <person name="Tang S.K."/>
            <person name="Lee J.C."/>
            <person name="Ramana V.V."/>
            <person name="Shouche Y.S."/>
        </authorList>
    </citation>
    <scope>NUCLEOTIDE SEQUENCE [LARGE SCALE GENOMIC DNA]</scope>
    <source>
        <strain evidence="2 3">NIO-1003</strain>
    </source>
</reference>
<dbReference type="Pfam" id="PF01425">
    <property type="entry name" value="Amidase"/>
    <property type="match status" value="1"/>
</dbReference>
<proteinExistence type="predicted"/>
<accession>A0A0V8JE44</accession>
<evidence type="ECO:0000259" key="1">
    <source>
        <dbReference type="Pfam" id="PF01425"/>
    </source>
</evidence>
<feature type="domain" description="Amidase" evidence="1">
    <location>
        <begin position="33"/>
        <end position="427"/>
    </location>
</feature>
<dbReference type="EMBL" id="LNQN01000001">
    <property type="protein sequence ID" value="KSU85275.1"/>
    <property type="molecule type" value="Genomic_DNA"/>
</dbReference>
<organism evidence="2 3">
    <name type="scientific">Fictibacillus enclensis</name>
    <dbReference type="NCBI Taxonomy" id="1017270"/>
    <lineage>
        <taxon>Bacteria</taxon>
        <taxon>Bacillati</taxon>
        <taxon>Bacillota</taxon>
        <taxon>Bacilli</taxon>
        <taxon>Bacillales</taxon>
        <taxon>Fictibacillaceae</taxon>
        <taxon>Fictibacillus</taxon>
    </lineage>
</organism>
<dbReference type="Proteomes" id="UP000054099">
    <property type="component" value="Unassembled WGS sequence"/>
</dbReference>
<dbReference type="GO" id="GO:0004040">
    <property type="term" value="F:amidase activity"/>
    <property type="evidence" value="ECO:0007669"/>
    <property type="project" value="UniProtKB-EC"/>
</dbReference>
<evidence type="ECO:0000313" key="3">
    <source>
        <dbReference type="Proteomes" id="UP000054099"/>
    </source>
</evidence>
<keyword evidence="3" id="KW-1185">Reference proteome</keyword>
<dbReference type="OrthoDB" id="9811471at2"/>
<dbReference type="RefSeq" id="WP_061969909.1">
    <property type="nucleotide sequence ID" value="NZ_FMAV01000001.1"/>
</dbReference>
<evidence type="ECO:0000313" key="2">
    <source>
        <dbReference type="EMBL" id="KSU85275.1"/>
    </source>
</evidence>
<dbReference type="Gene3D" id="3.90.1300.10">
    <property type="entry name" value="Amidase signature (AS) domain"/>
    <property type="match status" value="1"/>
</dbReference>
<dbReference type="NCBIfam" id="NF005300">
    <property type="entry name" value="PRK06828.1"/>
    <property type="match status" value="1"/>
</dbReference>
<dbReference type="InterPro" id="IPR023631">
    <property type="entry name" value="Amidase_dom"/>
</dbReference>
<dbReference type="SUPFAM" id="SSF75304">
    <property type="entry name" value="Amidase signature (AS) enzymes"/>
    <property type="match status" value="1"/>
</dbReference>
<keyword evidence="2" id="KW-0378">Hydrolase</keyword>
<dbReference type="PANTHER" id="PTHR42678">
    <property type="entry name" value="AMIDASE"/>
    <property type="match status" value="1"/>
</dbReference>
<dbReference type="InterPro" id="IPR036928">
    <property type="entry name" value="AS_sf"/>
</dbReference>